<dbReference type="AlphaFoldDB" id="A0A024G253"/>
<proteinExistence type="predicted"/>
<dbReference type="STRING" id="65357.A0A024G253"/>
<evidence type="ECO:0000256" key="1">
    <source>
        <dbReference type="ARBA" id="ARBA00022737"/>
    </source>
</evidence>
<keyword evidence="3" id="KW-1185">Reference proteome</keyword>
<dbReference type="PANTHER" id="PTHR43215">
    <property type="entry name" value="RADIAL SPOKE HEAD 1 HOMOLOG"/>
    <property type="match status" value="1"/>
</dbReference>
<protein>
    <recommendedName>
        <fullName evidence="4">MORN repeat-containing protein 5</fullName>
    </recommendedName>
</protein>
<accession>A0A024G253</accession>
<dbReference type="Pfam" id="PF02493">
    <property type="entry name" value="MORN"/>
    <property type="match status" value="5"/>
</dbReference>
<comment type="caution">
    <text evidence="2">The sequence shown here is derived from an EMBL/GenBank/DDBJ whole genome shotgun (WGS) entry which is preliminary data.</text>
</comment>
<keyword evidence="1" id="KW-0677">Repeat</keyword>
<evidence type="ECO:0000313" key="2">
    <source>
        <dbReference type="EMBL" id="CCI40850.1"/>
    </source>
</evidence>
<dbReference type="SUPFAM" id="SSF82185">
    <property type="entry name" value="Histone H3 K4-specific methyltransferase SET7/9 N-terminal domain"/>
    <property type="match status" value="1"/>
</dbReference>
<gene>
    <name evidence="2" type="ORF">BN9_016340</name>
</gene>
<dbReference type="SMART" id="SM00698">
    <property type="entry name" value="MORN"/>
    <property type="match status" value="3"/>
</dbReference>
<dbReference type="EMBL" id="CAIX01000012">
    <property type="protein sequence ID" value="CCI40850.1"/>
    <property type="molecule type" value="Genomic_DNA"/>
</dbReference>
<dbReference type="Proteomes" id="UP000053237">
    <property type="component" value="Unassembled WGS sequence"/>
</dbReference>
<dbReference type="Gene3D" id="2.20.110.10">
    <property type="entry name" value="Histone H3 K4-specific methyltransferase SET7/9 N-terminal domain"/>
    <property type="match status" value="1"/>
</dbReference>
<name>A0A024G253_9STRA</name>
<dbReference type="InParanoid" id="A0A024G253"/>
<sequence length="235" mass="26470">MEQEYKVQYKDGEQEEEKYLKRAGDVQIVYANGDTFVGSVDSNLLKQGNGKYIWQNPSSDEDNRGLIISLLQIRFDAVYYRAGKEFASYDGNYLDGVKQGIGKMIFPNGDIYHGEWKDDKMHGEGAFMYANGDIYSGEFEQGIREGQGTYEYAADRSMLTGKWVMNALIDGRWKFKNGGEYIGRFENGKPIGPCVLKSRSGLQIEAEYVKVSEADASGDVIVHHKCINGTIPRHP</sequence>
<dbReference type="OrthoDB" id="270720at2759"/>
<dbReference type="InterPro" id="IPR003409">
    <property type="entry name" value="MORN"/>
</dbReference>
<reference evidence="2 3" key="1">
    <citation type="submission" date="2012-05" db="EMBL/GenBank/DDBJ databases">
        <title>Recombination and specialization in a pathogen metapopulation.</title>
        <authorList>
            <person name="Gardiner A."/>
            <person name="Kemen E."/>
            <person name="Schultz-Larsen T."/>
            <person name="MacLean D."/>
            <person name="Van Oosterhout C."/>
            <person name="Jones J.D.G."/>
        </authorList>
    </citation>
    <scope>NUCLEOTIDE SEQUENCE [LARGE SCALE GENOMIC DNA]</scope>
    <source>
        <strain evidence="2 3">Ac Nc2</strain>
    </source>
</reference>
<evidence type="ECO:0008006" key="4">
    <source>
        <dbReference type="Google" id="ProtNLM"/>
    </source>
</evidence>
<evidence type="ECO:0000313" key="3">
    <source>
        <dbReference type="Proteomes" id="UP000053237"/>
    </source>
</evidence>
<organism evidence="2 3">
    <name type="scientific">Albugo candida</name>
    <dbReference type="NCBI Taxonomy" id="65357"/>
    <lineage>
        <taxon>Eukaryota</taxon>
        <taxon>Sar</taxon>
        <taxon>Stramenopiles</taxon>
        <taxon>Oomycota</taxon>
        <taxon>Peronosporomycetes</taxon>
        <taxon>Albuginales</taxon>
        <taxon>Albuginaceae</taxon>
        <taxon>Albugo</taxon>
    </lineage>
</organism>
<dbReference type="PANTHER" id="PTHR43215:SF14">
    <property type="entry name" value="RADIAL SPOKE HEAD 1 HOMOLOG"/>
    <property type="match status" value="1"/>
</dbReference>